<organism evidence="5 6">
    <name type="scientific">Alkalihalophilus pseudofirmus</name>
    <name type="common">Bacillus pseudofirmus</name>
    <dbReference type="NCBI Taxonomy" id="79885"/>
    <lineage>
        <taxon>Bacteria</taxon>
        <taxon>Bacillati</taxon>
        <taxon>Bacillota</taxon>
        <taxon>Bacilli</taxon>
        <taxon>Bacillales</taxon>
        <taxon>Bacillaceae</taxon>
        <taxon>Alkalihalophilus</taxon>
    </lineage>
</organism>
<evidence type="ECO:0000256" key="1">
    <source>
        <dbReference type="ARBA" id="ARBA00023015"/>
    </source>
</evidence>
<dbReference type="CDD" id="cd07377">
    <property type="entry name" value="WHTH_GntR"/>
    <property type="match status" value="1"/>
</dbReference>
<dbReference type="SUPFAM" id="SSF46785">
    <property type="entry name" value="Winged helix' DNA-binding domain"/>
    <property type="match status" value="1"/>
</dbReference>
<sequence length="121" mass="13707">MMERFDDSRPIFLQIAEKIADNIIHDELAEGAQVPSTNQFAKHYQINPATAAKGINLLVEQGILFKRRGVGMFVAEGAREKLLEERRQKFSNDFITPLLHEAEKLQLSKEAIIEMINKGGK</sequence>
<evidence type="ECO:0000313" key="6">
    <source>
        <dbReference type="Proteomes" id="UP001285636"/>
    </source>
</evidence>
<dbReference type="PANTHER" id="PTHR38445">
    <property type="entry name" value="HTH-TYPE TRANSCRIPTIONAL REPRESSOR YTRA"/>
    <property type="match status" value="1"/>
</dbReference>
<feature type="domain" description="HTH gntR-type" evidence="4">
    <location>
        <begin position="9"/>
        <end position="77"/>
    </location>
</feature>
<proteinExistence type="predicted"/>
<keyword evidence="3" id="KW-0804">Transcription</keyword>
<keyword evidence="2" id="KW-0238">DNA-binding</keyword>
<dbReference type="Pfam" id="PF00392">
    <property type="entry name" value="GntR"/>
    <property type="match status" value="1"/>
</dbReference>
<keyword evidence="1" id="KW-0805">Transcription regulation</keyword>
<dbReference type="GO" id="GO:0003700">
    <property type="term" value="F:DNA-binding transcription factor activity"/>
    <property type="evidence" value="ECO:0007669"/>
    <property type="project" value="InterPro"/>
</dbReference>
<dbReference type="SMART" id="SM00345">
    <property type="entry name" value="HTH_GNTR"/>
    <property type="match status" value="1"/>
</dbReference>
<dbReference type="InterPro" id="IPR036388">
    <property type="entry name" value="WH-like_DNA-bd_sf"/>
</dbReference>
<comment type="caution">
    <text evidence="5">The sequence shown here is derived from an EMBL/GenBank/DDBJ whole genome shotgun (WGS) entry which is preliminary data.</text>
</comment>
<accession>A0AAJ2NPT5</accession>
<dbReference type="PROSITE" id="PS50949">
    <property type="entry name" value="HTH_GNTR"/>
    <property type="match status" value="1"/>
</dbReference>
<dbReference type="GO" id="GO:0003677">
    <property type="term" value="F:DNA binding"/>
    <property type="evidence" value="ECO:0007669"/>
    <property type="project" value="UniProtKB-KW"/>
</dbReference>
<protein>
    <submittedName>
        <fullName evidence="5">GntR family transcriptional regulator</fullName>
    </submittedName>
</protein>
<name>A0AAJ2NPT5_ALKPS</name>
<dbReference type="EMBL" id="JAWJAY010000003">
    <property type="protein sequence ID" value="MDV2886192.1"/>
    <property type="molecule type" value="Genomic_DNA"/>
</dbReference>
<evidence type="ECO:0000256" key="2">
    <source>
        <dbReference type="ARBA" id="ARBA00023125"/>
    </source>
</evidence>
<gene>
    <name evidence="5" type="ORF">RYX45_13465</name>
</gene>
<dbReference type="InterPro" id="IPR000524">
    <property type="entry name" value="Tscrpt_reg_HTH_GntR"/>
</dbReference>
<evidence type="ECO:0000313" key="5">
    <source>
        <dbReference type="EMBL" id="MDV2886192.1"/>
    </source>
</evidence>
<dbReference type="RefSeq" id="WP_031311681.1">
    <property type="nucleotide sequence ID" value="NZ_CP144224.1"/>
</dbReference>
<evidence type="ECO:0000256" key="3">
    <source>
        <dbReference type="ARBA" id="ARBA00023163"/>
    </source>
</evidence>
<dbReference type="PANTHER" id="PTHR38445:SF10">
    <property type="entry name" value="GNTR-FAMILY TRANSCRIPTIONAL REGULATOR"/>
    <property type="match status" value="1"/>
</dbReference>
<dbReference type="InterPro" id="IPR036390">
    <property type="entry name" value="WH_DNA-bd_sf"/>
</dbReference>
<evidence type="ECO:0000259" key="4">
    <source>
        <dbReference type="PROSITE" id="PS50949"/>
    </source>
</evidence>
<dbReference type="Gene3D" id="1.10.10.10">
    <property type="entry name" value="Winged helix-like DNA-binding domain superfamily/Winged helix DNA-binding domain"/>
    <property type="match status" value="1"/>
</dbReference>
<reference evidence="5" key="1">
    <citation type="submission" date="2023-10" db="EMBL/GenBank/DDBJ databases">
        <title>Screening of Alkalihalophilus pseudofirmusBZ-TG-HK211 and Its Alleviation of Salt Stress on Rapeseed Growth.</title>
        <authorList>
            <person name="Zhao B."/>
            <person name="Guo T."/>
        </authorList>
    </citation>
    <scope>NUCLEOTIDE SEQUENCE</scope>
    <source>
        <strain evidence="5">BZ-TG-HK211</strain>
    </source>
</reference>
<dbReference type="AlphaFoldDB" id="A0AAJ2NPT5"/>
<dbReference type="Proteomes" id="UP001285636">
    <property type="component" value="Unassembled WGS sequence"/>
</dbReference>